<evidence type="ECO:0000313" key="1">
    <source>
        <dbReference type="EMBL" id="PZO86942.1"/>
    </source>
</evidence>
<comment type="caution">
    <text evidence="1">The sequence shown here is derived from an EMBL/GenBank/DDBJ whole genome shotgun (WGS) entry which is preliminary data.</text>
</comment>
<dbReference type="AlphaFoldDB" id="A0A2W5A136"/>
<protein>
    <submittedName>
        <fullName evidence="1">Uncharacterized protein</fullName>
    </submittedName>
</protein>
<organism evidence="1 2">
    <name type="scientific">Sphingomonas sanxanigenens</name>
    <dbReference type="NCBI Taxonomy" id="397260"/>
    <lineage>
        <taxon>Bacteria</taxon>
        <taxon>Pseudomonadati</taxon>
        <taxon>Pseudomonadota</taxon>
        <taxon>Alphaproteobacteria</taxon>
        <taxon>Sphingomonadales</taxon>
        <taxon>Sphingomonadaceae</taxon>
        <taxon>Sphingomonas</taxon>
    </lineage>
</organism>
<evidence type="ECO:0000313" key="2">
    <source>
        <dbReference type="Proteomes" id="UP000249066"/>
    </source>
</evidence>
<name>A0A2W5A136_9SPHN</name>
<sequence length="66" mass="7431">MLKTCSFDTLLDEADRAIQREPIIHAENEALRSVVESTRANIAAAFAQHKRVSARLRPAYVTIHID</sequence>
<accession>A0A2W5A136</accession>
<gene>
    <name evidence="1" type="ORF">DI623_15640</name>
</gene>
<reference evidence="1 2" key="1">
    <citation type="submission" date="2017-08" db="EMBL/GenBank/DDBJ databases">
        <title>Infants hospitalized years apart are colonized by the same room-sourced microbial strains.</title>
        <authorList>
            <person name="Brooks B."/>
            <person name="Olm M.R."/>
            <person name="Firek B.A."/>
            <person name="Baker R."/>
            <person name="Thomas B.C."/>
            <person name="Morowitz M.J."/>
            <person name="Banfield J.F."/>
        </authorList>
    </citation>
    <scope>NUCLEOTIDE SEQUENCE [LARGE SCALE GENOMIC DNA]</scope>
    <source>
        <strain evidence="1">S2_018_000_R2_101</strain>
    </source>
</reference>
<dbReference type="Proteomes" id="UP000249066">
    <property type="component" value="Unassembled WGS sequence"/>
</dbReference>
<proteinExistence type="predicted"/>
<dbReference type="EMBL" id="QFNN01000159">
    <property type="protein sequence ID" value="PZO86942.1"/>
    <property type="molecule type" value="Genomic_DNA"/>
</dbReference>